<evidence type="ECO:0000259" key="16">
    <source>
        <dbReference type="PROSITE" id="PS50867"/>
    </source>
</evidence>
<reference evidence="17" key="2">
    <citation type="submission" date="2014-03" db="EMBL/GenBank/DDBJ databases">
        <title>The whipworm genome and dual-species transcriptomics of an intimate host-pathogen interaction.</title>
        <authorList>
            <person name="Foth B.J."/>
            <person name="Tsai I.J."/>
            <person name="Reid A.J."/>
            <person name="Bancroft A.J."/>
            <person name="Nichol S."/>
            <person name="Tracey A."/>
            <person name="Holroyd N."/>
            <person name="Cotton J.A."/>
            <person name="Stanley E.J."/>
            <person name="Zarowiecki M."/>
            <person name="Liu J.Z."/>
            <person name="Huckvale T."/>
            <person name="Cooper P.J."/>
            <person name="Grencis R.K."/>
            <person name="Berriman M."/>
        </authorList>
    </citation>
    <scope>NUCLEOTIDE SEQUENCE [LARGE SCALE GENOMIC DNA]</scope>
</reference>
<evidence type="ECO:0000256" key="4">
    <source>
        <dbReference type="ARBA" id="ARBA00022603"/>
    </source>
</evidence>
<dbReference type="GO" id="GO:0032259">
    <property type="term" value="P:methylation"/>
    <property type="evidence" value="ECO:0007669"/>
    <property type="project" value="UniProtKB-KW"/>
</dbReference>
<keyword evidence="7 12" id="KW-0479">Metal-binding</keyword>
<evidence type="ECO:0000256" key="7">
    <source>
        <dbReference type="ARBA" id="ARBA00022723"/>
    </source>
</evidence>
<dbReference type="Pfam" id="PF00856">
    <property type="entry name" value="SET"/>
    <property type="match status" value="1"/>
</dbReference>
<evidence type="ECO:0000256" key="9">
    <source>
        <dbReference type="ARBA" id="ARBA00022853"/>
    </source>
</evidence>
<feature type="binding site" evidence="13">
    <location>
        <position position="252"/>
    </location>
    <ligand>
        <name>Zn(2+)</name>
        <dbReference type="ChEBI" id="CHEBI:29105"/>
        <label>1</label>
    </ligand>
</feature>
<comment type="subcellular location">
    <subcellularLocation>
        <location evidence="2">Chromosome</location>
        <location evidence="2">Centromere</location>
    </subcellularLocation>
    <subcellularLocation>
        <location evidence="1 12">Nucleus</location>
    </subcellularLocation>
</comment>
<comment type="catalytic activity">
    <reaction evidence="12">
        <text>L-lysyl(9)-[histone H3] + 3 S-adenosyl-L-methionine = N(6),N(6),N(6)-trimethyl-L-lysyl(9)-[histone H3] + 3 S-adenosyl-L-homocysteine + 3 H(+)</text>
        <dbReference type="Rhea" id="RHEA:60276"/>
        <dbReference type="Rhea" id="RHEA-COMP:15538"/>
        <dbReference type="Rhea" id="RHEA-COMP:15546"/>
        <dbReference type="ChEBI" id="CHEBI:15378"/>
        <dbReference type="ChEBI" id="CHEBI:29969"/>
        <dbReference type="ChEBI" id="CHEBI:57856"/>
        <dbReference type="ChEBI" id="CHEBI:59789"/>
        <dbReference type="ChEBI" id="CHEBI:61961"/>
        <dbReference type="EC" id="2.1.1.355"/>
    </reaction>
</comment>
<dbReference type="InterPro" id="IPR007728">
    <property type="entry name" value="Pre-SET_dom"/>
</dbReference>
<dbReference type="SUPFAM" id="SSF82199">
    <property type="entry name" value="SET domain"/>
    <property type="match status" value="1"/>
</dbReference>
<dbReference type="Pfam" id="PF00385">
    <property type="entry name" value="Chromo"/>
    <property type="match status" value="1"/>
</dbReference>
<dbReference type="InterPro" id="IPR016197">
    <property type="entry name" value="Chromo-like_dom_sf"/>
</dbReference>
<feature type="binding site" evidence="13">
    <location>
        <position position="292"/>
    </location>
    <ligand>
        <name>Zn(2+)</name>
        <dbReference type="ChEBI" id="CHEBI:29105"/>
        <label>2</label>
    </ligand>
</feature>
<sequence length="503" mass="57467">MVKWKHWPSTYNNWEPVENLYCPRLLQLFHQQVELHGYEIVRPTPKAAACTAKQGLIAPNSVSLYEEGRSAKTNGFGVPSSVDYRSSNRIYTAASTDGRLNGSLLSANKSHAELRVSALSSFGQEHTENKLNDIPKLDPSAEAVYKKFMHDFGPALLGGEWKFERVNDFKFLVEFRNSQARIPRALNSNSMQQLMLKEWERSMNAVCAAKGISSLTVENFVDDEGPPPSFHFILQCIYCDSMSAPIETPFGCRCRGNCMNQEMCCPLLMEVEFPYNNDGTLAICPGRPIYECSSCCNCSEDCVNRVVQKGRQVKITIFRTNDGRGWGVKTLEPIKQGAFVMEYTGEIITNIEAERRGNVYDNVETSYLFDLDFYGDPEYVIDARYFGNESHFLNHSCDPNLQVFAVWIQNYNPLCPRIAFFAKRDIGAYEELTFDYLMNPKRGGNYLRLRKTTLQRVVICRYAQKRLCYSLQMQVGQLPRKFVFQRNIISSAARRLLYMCNCC</sequence>
<evidence type="ECO:0000256" key="8">
    <source>
        <dbReference type="ARBA" id="ARBA00022833"/>
    </source>
</evidence>
<dbReference type="Gene3D" id="2.170.270.10">
    <property type="entry name" value="SET domain"/>
    <property type="match status" value="1"/>
</dbReference>
<feature type="binding site" evidence="13">
    <location>
        <position position="397"/>
    </location>
    <ligand>
        <name>Zn(2+)</name>
        <dbReference type="ChEBI" id="CHEBI:29105"/>
        <label>4</label>
    </ligand>
</feature>
<dbReference type="PANTHER" id="PTHR46223:SF4">
    <property type="entry name" value="HISTONE-LYSINE N-METHYLTRANSFERASE-RELATED"/>
    <property type="match status" value="1"/>
</dbReference>
<dbReference type="CDD" id="cd10542">
    <property type="entry name" value="SET_SUV39H"/>
    <property type="match status" value="1"/>
</dbReference>
<dbReference type="Pfam" id="PF05033">
    <property type="entry name" value="Pre-SET"/>
    <property type="match status" value="1"/>
</dbReference>
<dbReference type="GO" id="GO:0008270">
    <property type="term" value="F:zinc ion binding"/>
    <property type="evidence" value="ECO:0007669"/>
    <property type="project" value="UniProtKB-UniRule"/>
</dbReference>
<feature type="binding site" evidence="13">
    <location>
        <position position="252"/>
    </location>
    <ligand>
        <name>Zn(2+)</name>
        <dbReference type="ChEBI" id="CHEBI:29105"/>
        <label>2</label>
    </ligand>
</feature>
<evidence type="ECO:0000256" key="10">
    <source>
        <dbReference type="ARBA" id="ARBA00023242"/>
    </source>
</evidence>
<dbReference type="PROSITE" id="PS50280">
    <property type="entry name" value="SET"/>
    <property type="match status" value="1"/>
</dbReference>
<reference evidence="17" key="1">
    <citation type="submission" date="2014-01" db="EMBL/GenBank/DDBJ databases">
        <authorList>
            <person name="Aslett M."/>
        </authorList>
    </citation>
    <scope>NUCLEOTIDE SEQUENCE</scope>
</reference>
<dbReference type="SUPFAM" id="SSF54160">
    <property type="entry name" value="Chromo domain-like"/>
    <property type="match status" value="1"/>
</dbReference>
<keyword evidence="18" id="KW-1185">Reference proteome</keyword>
<comment type="similarity">
    <text evidence="12">Belongs to the class V-like SAM-binding methyltransferase superfamily. Histone-lysine methyltransferase family. Suvar3-9 subfamily.</text>
</comment>
<dbReference type="InterPro" id="IPR046341">
    <property type="entry name" value="SET_dom_sf"/>
</dbReference>
<dbReference type="InterPro" id="IPR011381">
    <property type="entry name" value="H3-K9_MeTrfase_SUV39H1/2-like"/>
</dbReference>
<dbReference type="SMART" id="SM00317">
    <property type="entry name" value="SET"/>
    <property type="match status" value="1"/>
</dbReference>
<feature type="binding site" evidence="13">
    <location>
        <position position="265"/>
    </location>
    <ligand>
        <name>Zn(2+)</name>
        <dbReference type="ChEBI" id="CHEBI:29105"/>
        <label>2</label>
    </ligand>
</feature>
<dbReference type="PANTHER" id="PTHR46223">
    <property type="entry name" value="HISTONE-LYSINE N-METHYLTRANSFERASE SUV39H"/>
    <property type="match status" value="1"/>
</dbReference>
<dbReference type="GO" id="GO:0000775">
    <property type="term" value="C:chromosome, centromeric region"/>
    <property type="evidence" value="ECO:0007669"/>
    <property type="project" value="UniProtKB-SubCell"/>
</dbReference>
<evidence type="ECO:0000256" key="5">
    <source>
        <dbReference type="ARBA" id="ARBA00022679"/>
    </source>
</evidence>
<dbReference type="GO" id="GO:0140949">
    <property type="term" value="F:histone H3K9 trimethyltransferase activity"/>
    <property type="evidence" value="ECO:0007669"/>
    <property type="project" value="UniProtKB-EC"/>
</dbReference>
<feature type="domain" description="Chromo" evidence="14">
    <location>
        <begin position="1"/>
        <end position="32"/>
    </location>
</feature>
<dbReference type="InterPro" id="IPR023780">
    <property type="entry name" value="Chromo_domain"/>
</dbReference>
<keyword evidence="6 12" id="KW-0949">S-adenosyl-L-methionine</keyword>
<evidence type="ECO:0000256" key="3">
    <source>
        <dbReference type="ARBA" id="ARBA00022454"/>
    </source>
</evidence>
<feature type="binding site" evidence="13">
    <location>
        <position position="298"/>
    </location>
    <ligand>
        <name>Zn(2+)</name>
        <dbReference type="ChEBI" id="CHEBI:29105"/>
        <label>3</label>
    </ligand>
</feature>
<keyword evidence="9 12" id="KW-0156">Chromatin regulator</keyword>
<keyword evidence="5 12" id="KW-0808">Transferase</keyword>
<name>A0A077Z0V0_TRITR</name>
<dbReference type="PROSITE" id="PS50013">
    <property type="entry name" value="CHROMO_2"/>
    <property type="match status" value="1"/>
</dbReference>
<evidence type="ECO:0000259" key="15">
    <source>
        <dbReference type="PROSITE" id="PS50280"/>
    </source>
</evidence>
<evidence type="ECO:0000256" key="11">
    <source>
        <dbReference type="ARBA" id="ARBA00023328"/>
    </source>
</evidence>
<evidence type="ECO:0000256" key="12">
    <source>
        <dbReference type="PIRNR" id="PIRNR009343"/>
    </source>
</evidence>
<feature type="binding site" evidence="13">
    <location>
        <position position="296"/>
    </location>
    <ligand>
        <name>Zn(2+)</name>
        <dbReference type="ChEBI" id="CHEBI:29105"/>
        <label>2</label>
    </ligand>
</feature>
<dbReference type="EMBL" id="HG805850">
    <property type="protein sequence ID" value="CDW53353.1"/>
    <property type="molecule type" value="Genomic_DNA"/>
</dbReference>
<feature type="binding site" evidence="13">
    <location>
        <position position="302"/>
    </location>
    <ligand>
        <name>Zn(2+)</name>
        <dbReference type="ChEBI" id="CHEBI:29105"/>
        <label>3</label>
    </ligand>
</feature>
<evidence type="ECO:0000256" key="2">
    <source>
        <dbReference type="ARBA" id="ARBA00004584"/>
    </source>
</evidence>
<feature type="domain" description="SET" evidence="15">
    <location>
        <begin position="313"/>
        <end position="437"/>
    </location>
</feature>
<keyword evidence="10 12" id="KW-0539">Nucleus</keyword>
<feature type="domain" description="Pre-SET" evidence="16">
    <location>
        <begin position="250"/>
        <end position="310"/>
    </location>
</feature>
<organism evidence="17 18">
    <name type="scientific">Trichuris trichiura</name>
    <name type="common">Whipworm</name>
    <name type="synonym">Trichocephalus trichiurus</name>
    <dbReference type="NCBI Taxonomy" id="36087"/>
    <lineage>
        <taxon>Eukaryota</taxon>
        <taxon>Metazoa</taxon>
        <taxon>Ecdysozoa</taxon>
        <taxon>Nematoda</taxon>
        <taxon>Enoplea</taxon>
        <taxon>Dorylaimia</taxon>
        <taxon>Trichinellida</taxon>
        <taxon>Trichuridae</taxon>
        <taxon>Trichuris</taxon>
    </lineage>
</organism>
<keyword evidence="8 12" id="KW-0862">Zinc</keyword>
<protein>
    <recommendedName>
        <fullName evidence="12">Histone-lysine N-methyltransferase</fullName>
        <ecNumber evidence="12">2.1.1.355</ecNumber>
    </recommendedName>
</protein>
<dbReference type="STRING" id="36087.A0A077Z0V0"/>
<dbReference type="OrthoDB" id="5846691at2759"/>
<keyword evidence="3" id="KW-0158">Chromosome</keyword>
<feature type="binding site" evidence="13">
    <location>
        <position position="264"/>
    </location>
    <ligand>
        <name>Zn(2+)</name>
        <dbReference type="ChEBI" id="CHEBI:29105"/>
        <label>1</label>
    </ligand>
</feature>
<dbReference type="PROSITE" id="PS50867">
    <property type="entry name" value="PRE_SET"/>
    <property type="match status" value="1"/>
</dbReference>
<dbReference type="EC" id="2.1.1.355" evidence="12"/>
<keyword evidence="11" id="KW-0137">Centromere</keyword>
<dbReference type="PIRSF" id="PIRSF009343">
    <property type="entry name" value="SUV39_SET"/>
    <property type="match status" value="1"/>
</dbReference>
<feature type="binding site" evidence="13">
    <location>
        <position position="292"/>
    </location>
    <ligand>
        <name>Zn(2+)</name>
        <dbReference type="ChEBI" id="CHEBI:29105"/>
        <label>3</label>
    </ligand>
</feature>
<evidence type="ECO:0000256" key="13">
    <source>
        <dbReference type="PIRSR" id="PIRSR009343-2"/>
    </source>
</evidence>
<evidence type="ECO:0000259" key="14">
    <source>
        <dbReference type="PROSITE" id="PS50013"/>
    </source>
</evidence>
<dbReference type="Proteomes" id="UP000030665">
    <property type="component" value="Unassembled WGS sequence"/>
</dbReference>
<feature type="binding site" evidence="13">
    <location>
        <position position="254"/>
    </location>
    <ligand>
        <name>Zn(2+)</name>
        <dbReference type="ChEBI" id="CHEBI:29105"/>
        <label>1</label>
    </ligand>
</feature>
<proteinExistence type="inferred from homology"/>
<keyword evidence="4 12" id="KW-0489">Methyltransferase</keyword>
<evidence type="ECO:0000256" key="1">
    <source>
        <dbReference type="ARBA" id="ARBA00004123"/>
    </source>
</evidence>
<dbReference type="AlphaFoldDB" id="A0A077Z0V0"/>
<dbReference type="InterPro" id="IPR050973">
    <property type="entry name" value="H3K9_Histone-Lys_N-MTase"/>
</dbReference>
<evidence type="ECO:0000256" key="6">
    <source>
        <dbReference type="ARBA" id="ARBA00022691"/>
    </source>
</evidence>
<dbReference type="SMART" id="SM00468">
    <property type="entry name" value="PreSET"/>
    <property type="match status" value="1"/>
</dbReference>
<dbReference type="GO" id="GO:0005634">
    <property type="term" value="C:nucleus"/>
    <property type="evidence" value="ECO:0007669"/>
    <property type="project" value="UniProtKB-SubCell"/>
</dbReference>
<dbReference type="InterPro" id="IPR001214">
    <property type="entry name" value="SET_dom"/>
</dbReference>
<dbReference type="InterPro" id="IPR000953">
    <property type="entry name" value="Chromo/chromo_shadow_dom"/>
</dbReference>
<dbReference type="Gene3D" id="2.40.50.40">
    <property type="match status" value="1"/>
</dbReference>
<accession>A0A077Z0V0</accession>
<evidence type="ECO:0000313" key="17">
    <source>
        <dbReference type="EMBL" id="CDW53353.1"/>
    </source>
</evidence>
<gene>
    <name evidence="17" type="ORF">TTRE_0000161701</name>
</gene>
<evidence type="ECO:0000313" key="18">
    <source>
        <dbReference type="Proteomes" id="UP000030665"/>
    </source>
</evidence>